<proteinExistence type="predicted"/>
<sequence length="287" mass="32962">MPFIVEPTSPEYIFPIEIFSIILEYMFHDNPLSMRNTALVCHDFHMISQNLTFSDITLYTRPSISKSMPDRQSLAVAVEMLAQRPSLAAVNRRLAVRVPQQLSEAIPAQDFTSLLESLNATKELELHYVPSTDPDHIYLTISKNHELCGSLKSLFIRDRSMRGFNETFQEMLSSLLVLETLGLDFPLAVDRRTIQQTVVLPPSVRYLNLCWVKPYRMDSALAQRHRNGYLTRVLFRSTIHPQSTEMAQLPYQLDISVLDFAQDQLFVCGKMGIVEVDRDCLTFDPRF</sequence>
<evidence type="ECO:0008006" key="3">
    <source>
        <dbReference type="Google" id="ProtNLM"/>
    </source>
</evidence>
<accession>A0A8H5HUH6</accession>
<dbReference type="Proteomes" id="UP000518752">
    <property type="component" value="Unassembled WGS sequence"/>
</dbReference>
<reference evidence="1 2" key="1">
    <citation type="journal article" date="2020" name="ISME J.">
        <title>Uncovering the hidden diversity of litter-decomposition mechanisms in mushroom-forming fungi.</title>
        <authorList>
            <person name="Floudas D."/>
            <person name="Bentzer J."/>
            <person name="Ahren D."/>
            <person name="Johansson T."/>
            <person name="Persson P."/>
            <person name="Tunlid A."/>
        </authorList>
    </citation>
    <scope>NUCLEOTIDE SEQUENCE [LARGE SCALE GENOMIC DNA]</scope>
    <source>
        <strain evidence="1 2">CBS 406.79</strain>
    </source>
</reference>
<organism evidence="1 2">
    <name type="scientific">Collybiopsis confluens</name>
    <dbReference type="NCBI Taxonomy" id="2823264"/>
    <lineage>
        <taxon>Eukaryota</taxon>
        <taxon>Fungi</taxon>
        <taxon>Dikarya</taxon>
        <taxon>Basidiomycota</taxon>
        <taxon>Agaricomycotina</taxon>
        <taxon>Agaricomycetes</taxon>
        <taxon>Agaricomycetidae</taxon>
        <taxon>Agaricales</taxon>
        <taxon>Marasmiineae</taxon>
        <taxon>Omphalotaceae</taxon>
        <taxon>Collybiopsis</taxon>
    </lineage>
</organism>
<dbReference type="AlphaFoldDB" id="A0A8H5HUH6"/>
<protein>
    <recommendedName>
        <fullName evidence="3">F-box domain-containing protein</fullName>
    </recommendedName>
</protein>
<gene>
    <name evidence="1" type="ORF">D9757_005979</name>
</gene>
<evidence type="ECO:0000313" key="1">
    <source>
        <dbReference type="EMBL" id="KAF5389759.1"/>
    </source>
</evidence>
<name>A0A8H5HUH6_9AGAR</name>
<dbReference type="EMBL" id="JAACJN010000020">
    <property type="protein sequence ID" value="KAF5389759.1"/>
    <property type="molecule type" value="Genomic_DNA"/>
</dbReference>
<evidence type="ECO:0000313" key="2">
    <source>
        <dbReference type="Proteomes" id="UP000518752"/>
    </source>
</evidence>
<comment type="caution">
    <text evidence="1">The sequence shown here is derived from an EMBL/GenBank/DDBJ whole genome shotgun (WGS) entry which is preliminary data.</text>
</comment>
<keyword evidence="2" id="KW-1185">Reference proteome</keyword>